<dbReference type="EMBL" id="MNCJ02000317">
    <property type="protein sequence ID" value="KAF5818200.1"/>
    <property type="molecule type" value="Genomic_DNA"/>
</dbReference>
<organism evidence="1 2">
    <name type="scientific">Helianthus annuus</name>
    <name type="common">Common sunflower</name>
    <dbReference type="NCBI Taxonomy" id="4232"/>
    <lineage>
        <taxon>Eukaryota</taxon>
        <taxon>Viridiplantae</taxon>
        <taxon>Streptophyta</taxon>
        <taxon>Embryophyta</taxon>
        <taxon>Tracheophyta</taxon>
        <taxon>Spermatophyta</taxon>
        <taxon>Magnoliopsida</taxon>
        <taxon>eudicotyledons</taxon>
        <taxon>Gunneridae</taxon>
        <taxon>Pentapetalae</taxon>
        <taxon>asterids</taxon>
        <taxon>campanulids</taxon>
        <taxon>Asterales</taxon>
        <taxon>Asteraceae</taxon>
        <taxon>Asteroideae</taxon>
        <taxon>Heliantheae alliance</taxon>
        <taxon>Heliantheae</taxon>
        <taxon>Helianthus</taxon>
    </lineage>
</organism>
<evidence type="ECO:0000313" key="1">
    <source>
        <dbReference type="EMBL" id="KAF5818200.1"/>
    </source>
</evidence>
<reference evidence="1" key="2">
    <citation type="submission" date="2020-06" db="EMBL/GenBank/DDBJ databases">
        <title>Helianthus annuus Genome sequencing and assembly Release 2.</title>
        <authorList>
            <person name="Gouzy J."/>
            <person name="Langlade N."/>
            <person name="Munos S."/>
        </authorList>
    </citation>
    <scope>NUCLEOTIDE SEQUENCE</scope>
    <source>
        <tissue evidence="1">Leaves</tissue>
    </source>
</reference>
<name>A0A9K3JPI9_HELAN</name>
<dbReference type="Gramene" id="mRNA:HanXRQr2_Chr02g0062181">
    <property type="protein sequence ID" value="mRNA:HanXRQr2_Chr02g0062181"/>
    <property type="gene ID" value="HanXRQr2_Chr02g0062181"/>
</dbReference>
<protein>
    <submittedName>
        <fullName evidence="1">Uncharacterized protein</fullName>
    </submittedName>
</protein>
<proteinExistence type="predicted"/>
<dbReference type="Proteomes" id="UP000215914">
    <property type="component" value="Unassembled WGS sequence"/>
</dbReference>
<reference evidence="1" key="1">
    <citation type="journal article" date="2017" name="Nature">
        <title>The sunflower genome provides insights into oil metabolism, flowering and Asterid evolution.</title>
        <authorList>
            <person name="Badouin H."/>
            <person name="Gouzy J."/>
            <person name="Grassa C.J."/>
            <person name="Murat F."/>
            <person name="Staton S.E."/>
            <person name="Cottret L."/>
            <person name="Lelandais-Briere C."/>
            <person name="Owens G.L."/>
            <person name="Carrere S."/>
            <person name="Mayjonade B."/>
            <person name="Legrand L."/>
            <person name="Gill N."/>
            <person name="Kane N.C."/>
            <person name="Bowers J.E."/>
            <person name="Hubner S."/>
            <person name="Bellec A."/>
            <person name="Berard A."/>
            <person name="Berges H."/>
            <person name="Blanchet N."/>
            <person name="Boniface M.C."/>
            <person name="Brunel D."/>
            <person name="Catrice O."/>
            <person name="Chaidir N."/>
            <person name="Claudel C."/>
            <person name="Donnadieu C."/>
            <person name="Faraut T."/>
            <person name="Fievet G."/>
            <person name="Helmstetter N."/>
            <person name="King M."/>
            <person name="Knapp S.J."/>
            <person name="Lai Z."/>
            <person name="Le Paslier M.C."/>
            <person name="Lippi Y."/>
            <person name="Lorenzon L."/>
            <person name="Mandel J.R."/>
            <person name="Marage G."/>
            <person name="Marchand G."/>
            <person name="Marquand E."/>
            <person name="Bret-Mestries E."/>
            <person name="Morien E."/>
            <person name="Nambeesan S."/>
            <person name="Nguyen T."/>
            <person name="Pegot-Espagnet P."/>
            <person name="Pouilly N."/>
            <person name="Raftis F."/>
            <person name="Sallet E."/>
            <person name="Schiex T."/>
            <person name="Thomas J."/>
            <person name="Vandecasteele C."/>
            <person name="Vares D."/>
            <person name="Vear F."/>
            <person name="Vautrin S."/>
            <person name="Crespi M."/>
            <person name="Mangin B."/>
            <person name="Burke J.M."/>
            <person name="Salse J."/>
            <person name="Munos S."/>
            <person name="Vincourt P."/>
            <person name="Rieseberg L.H."/>
            <person name="Langlade N.B."/>
        </authorList>
    </citation>
    <scope>NUCLEOTIDE SEQUENCE</scope>
    <source>
        <tissue evidence="1">Leaves</tissue>
    </source>
</reference>
<comment type="caution">
    <text evidence="1">The sequence shown here is derived from an EMBL/GenBank/DDBJ whole genome shotgun (WGS) entry which is preliminary data.</text>
</comment>
<evidence type="ECO:0000313" key="2">
    <source>
        <dbReference type="Proteomes" id="UP000215914"/>
    </source>
</evidence>
<sequence length="114" mass="13053">MVVIDFLTGKAVHRLNENLLLMLELVECSCFVAVLRVETEMVACREVILAVLAAGSGLVDFLEDSLLKLMLFLLMLNEELNYVLWSYPLWGRKEAVMIFLKTWYSCNKKSPAHK</sequence>
<dbReference type="AlphaFoldDB" id="A0A9K3JPI9"/>
<accession>A0A9K3JPI9</accession>
<gene>
    <name evidence="1" type="ORF">HanXRQr2_Chr02g0062181</name>
</gene>
<keyword evidence="2" id="KW-1185">Reference proteome</keyword>